<dbReference type="EMBL" id="CP002159">
    <property type="protein sequence ID" value="ADL55878.1"/>
    <property type="molecule type" value="Genomic_DNA"/>
</dbReference>
<dbReference type="eggNOG" id="COG2199">
    <property type="taxonomic scope" value="Bacteria"/>
</dbReference>
<feature type="domain" description="PAS" evidence="3">
    <location>
        <begin position="735"/>
        <end position="812"/>
    </location>
</feature>
<dbReference type="Pfam" id="PF00497">
    <property type="entry name" value="SBP_bac_3"/>
    <property type="match status" value="1"/>
</dbReference>
<dbReference type="SMART" id="SM00267">
    <property type="entry name" value="GGDEF"/>
    <property type="match status" value="1"/>
</dbReference>
<dbReference type="Gene3D" id="3.30.450.20">
    <property type="entry name" value="PAS domain"/>
    <property type="match status" value="4"/>
</dbReference>
<dbReference type="InterPro" id="IPR000700">
    <property type="entry name" value="PAS-assoc_C"/>
</dbReference>
<sequence length="1302" mass="146431">MYPNSVKASRFTLTNWLSIVVLMLITALATAQPQNIQTPPPPEKVRLQLKWFNQFQFAGYYAAIEQGYYAQNNLDVELLERTLSQNVVQQVVTGEAEYGIGDSGLLSHYAQGAPIVALAAIFQHNPLVFFSRQDSGISSPFEIKGRTIMSDISSADEAPLRAMLTGANIKPEDYTLLPQKNDYGLLGKKQIDVISGYLTDQPFYFKEKGIKINIINPQNYGIDFYGDMLFTSTRELRDHPERVKRFRQASLLGWQYAMAHPEEMIQLIRNKYHSKLSVEHLRFEAREAKKLILPGVIPIGQIQPERIKAIAKSFSDSGHNKPLSDTGVADFIYTGKASQLNLTDAEKAWLAAHPVLRVGVDSDFAPYEWIDEQGHYVGMAADYMKLLEKKLGVRFEIIHGKSWDEILNMAKRGELELLACANKTPERSQYLTFSEPYKSAFAVIIDSGQGNFIGNLQNLAGRRVAVENGYFMQELMAKHYPKIQLIPTTNTTEALKLVLNGAADAYVGDAGTANYMIKKNGFLSLRFSGQTEYHSIHSVAATKSHPELATIIFKAISSIPKEESDAIFNRWLGLKIEQGFKAETLIQYGAGAGLLFLLFGYWVYRLRREIDQRKILEKSVEENREKYRALSEAAFEAIFISEHGLGLEQNRQASALFGYSDQEIIGKPGIEFIAEKDRALVKHNMSSGYELPYEALCLHKNGATFPAIICGKMMHYRGRDVRVTSITDVTEQKNREAQIRTMLSEQKAMLENDLIGIVRVKDRTIIWANPAYEKIMGYQPGEMTGMPTRQNFANDKSYLELGKVAYPLLESGKVFRAQLEHVCKNGQRIWVDMSGSMLNSTRGESLWAFLDITDRKRTETILQATNLKMNSLLSSMAEGAYGIDTNGHCTFVNPSFLRILGYEHAEEVIGAHIHELIHHSHADGTIYPAAECKMYMAYQKNEKAHSVDEVFWRRDGSAIPVEYWAQPIVIDGVITGVIATFIDISERKLAEAQLVESESRLRAIIENEPECIKIVDAQGKLTQMNPAGLKMIEADSLAQIAGHNILELIAPEYRQEFSRMHQRVLAGETVQMEFEILGLKGGRRVLETHAVPMKEYGQTVQLAVTRDITERKKLEADIHQLAFYDTLTHLPNRRLMNERLAHAIMASRRSERYCALMFLDLDNFKPLNDTHGHVVGDALLVEVARRLKTCVREIDTVSRFGGDEFTVMLSELDVTLSDSVMQAQTIAEKIRGSLAEPYLLTIRHEGVADTIVKHHCSVSIGIAVFIGHDAEGDEILKWADAAMYQAKAAGRNQICFYQGAQA</sequence>
<feature type="domain" description="PAC" evidence="4">
    <location>
        <begin position="945"/>
        <end position="996"/>
    </location>
</feature>
<dbReference type="InterPro" id="IPR052155">
    <property type="entry name" value="Biofilm_reg_signaling"/>
</dbReference>
<name>D9SH81_GALCS</name>
<dbReference type="RefSeq" id="WP_013293812.1">
    <property type="nucleotide sequence ID" value="NC_014394.1"/>
</dbReference>
<dbReference type="SUPFAM" id="SSF55785">
    <property type="entry name" value="PYP-like sensor domain (PAS domain)"/>
    <property type="match status" value="4"/>
</dbReference>
<dbReference type="InterPro" id="IPR013767">
    <property type="entry name" value="PAS_fold"/>
</dbReference>
<evidence type="ECO:0000313" key="6">
    <source>
        <dbReference type="EMBL" id="ADL55878.1"/>
    </source>
</evidence>
<dbReference type="PANTHER" id="PTHR44757">
    <property type="entry name" value="DIGUANYLATE CYCLASE DGCP"/>
    <property type="match status" value="1"/>
</dbReference>
<evidence type="ECO:0000256" key="2">
    <source>
        <dbReference type="SAM" id="SignalP"/>
    </source>
</evidence>
<dbReference type="STRING" id="395494.Galf_1869"/>
<feature type="domain" description="PAS" evidence="3">
    <location>
        <begin position="650"/>
        <end position="692"/>
    </location>
</feature>
<feature type="domain" description="PAS" evidence="3">
    <location>
        <begin position="865"/>
        <end position="918"/>
    </location>
</feature>
<dbReference type="InterPro" id="IPR000014">
    <property type="entry name" value="PAS"/>
</dbReference>
<dbReference type="CDD" id="cd01949">
    <property type="entry name" value="GGDEF"/>
    <property type="match status" value="1"/>
</dbReference>
<dbReference type="SMART" id="SM00091">
    <property type="entry name" value="PAS"/>
    <property type="match status" value="4"/>
</dbReference>
<feature type="domain" description="GGDEF" evidence="5">
    <location>
        <begin position="1152"/>
        <end position="1299"/>
    </location>
</feature>
<evidence type="ECO:0000259" key="4">
    <source>
        <dbReference type="PROSITE" id="PS50113"/>
    </source>
</evidence>
<dbReference type="InterPro" id="IPR001638">
    <property type="entry name" value="Solute-binding_3/MltF_N"/>
</dbReference>
<evidence type="ECO:0000259" key="5">
    <source>
        <dbReference type="PROSITE" id="PS50887"/>
    </source>
</evidence>
<keyword evidence="1" id="KW-0175">Coiled coil</keyword>
<dbReference type="eggNOG" id="COG0834">
    <property type="taxonomic scope" value="Bacteria"/>
</dbReference>
<dbReference type="SUPFAM" id="SSF55073">
    <property type="entry name" value="Nucleotide cyclase"/>
    <property type="match status" value="1"/>
</dbReference>
<feature type="coiled-coil region" evidence="1">
    <location>
        <begin position="606"/>
        <end position="633"/>
    </location>
</feature>
<keyword evidence="2" id="KW-0732">Signal</keyword>
<feature type="domain" description="PAS" evidence="3">
    <location>
        <begin position="997"/>
        <end position="1068"/>
    </location>
</feature>
<dbReference type="PROSITE" id="PS50113">
    <property type="entry name" value="PAC"/>
    <property type="match status" value="2"/>
</dbReference>
<dbReference type="SMART" id="SM00062">
    <property type="entry name" value="PBPb"/>
    <property type="match status" value="1"/>
</dbReference>
<dbReference type="InterPro" id="IPR001610">
    <property type="entry name" value="PAC"/>
</dbReference>
<gene>
    <name evidence="6" type="ordered locus">Galf_1869</name>
</gene>
<keyword evidence="7" id="KW-1185">Reference proteome</keyword>
<proteinExistence type="predicted"/>
<dbReference type="InterPro" id="IPR015168">
    <property type="entry name" value="SsuA/THI5"/>
</dbReference>
<dbReference type="PROSITE" id="PS50887">
    <property type="entry name" value="GGDEF"/>
    <property type="match status" value="1"/>
</dbReference>
<dbReference type="GO" id="GO:0003824">
    <property type="term" value="F:catalytic activity"/>
    <property type="evidence" value="ECO:0007669"/>
    <property type="project" value="UniProtKB-ARBA"/>
</dbReference>
<dbReference type="SMART" id="SM00086">
    <property type="entry name" value="PAC"/>
    <property type="match status" value="4"/>
</dbReference>
<dbReference type="OrthoDB" id="9813903at2"/>
<dbReference type="InterPro" id="IPR043128">
    <property type="entry name" value="Rev_trsase/Diguanyl_cyclase"/>
</dbReference>
<dbReference type="Gene3D" id="3.40.190.10">
    <property type="entry name" value="Periplasmic binding protein-like II"/>
    <property type="match status" value="4"/>
</dbReference>
<feature type="domain" description="PAC" evidence="4">
    <location>
        <begin position="1070"/>
        <end position="1120"/>
    </location>
</feature>
<evidence type="ECO:0000313" key="7">
    <source>
        <dbReference type="Proteomes" id="UP000001235"/>
    </source>
</evidence>
<organism evidence="6 7">
    <name type="scientific">Gallionella capsiferriformans (strain ES-2)</name>
    <name type="common">Gallionella ferruginea capsiferriformans (strain ES-2)</name>
    <dbReference type="NCBI Taxonomy" id="395494"/>
    <lineage>
        <taxon>Bacteria</taxon>
        <taxon>Pseudomonadati</taxon>
        <taxon>Pseudomonadota</taxon>
        <taxon>Betaproteobacteria</taxon>
        <taxon>Nitrosomonadales</taxon>
        <taxon>Gallionellaceae</taxon>
        <taxon>Gallionella</taxon>
    </lineage>
</organism>
<dbReference type="InterPro" id="IPR035965">
    <property type="entry name" value="PAS-like_dom_sf"/>
</dbReference>
<protein>
    <submittedName>
        <fullName evidence="6">Diguanylate cyclase with PAS/PAC sensor</fullName>
    </submittedName>
</protein>
<accession>D9SH81</accession>
<evidence type="ECO:0000259" key="3">
    <source>
        <dbReference type="PROSITE" id="PS50112"/>
    </source>
</evidence>
<dbReference type="InterPro" id="IPR029787">
    <property type="entry name" value="Nucleotide_cyclase"/>
</dbReference>
<dbReference type="Pfam" id="PF08448">
    <property type="entry name" value="PAS_4"/>
    <property type="match status" value="1"/>
</dbReference>
<feature type="signal peptide" evidence="2">
    <location>
        <begin position="1"/>
        <end position="31"/>
    </location>
</feature>
<dbReference type="InterPro" id="IPR013656">
    <property type="entry name" value="PAS_4"/>
</dbReference>
<dbReference type="Pfam" id="PF00990">
    <property type="entry name" value="GGDEF"/>
    <property type="match status" value="1"/>
</dbReference>
<dbReference type="Pfam" id="PF13426">
    <property type="entry name" value="PAS_9"/>
    <property type="match status" value="2"/>
</dbReference>
<dbReference type="Proteomes" id="UP000001235">
    <property type="component" value="Chromosome"/>
</dbReference>
<dbReference type="Pfam" id="PF00989">
    <property type="entry name" value="PAS"/>
    <property type="match status" value="1"/>
</dbReference>
<dbReference type="Pfam" id="PF09084">
    <property type="entry name" value="NMT1"/>
    <property type="match status" value="1"/>
</dbReference>
<dbReference type="GO" id="GO:0006355">
    <property type="term" value="P:regulation of DNA-templated transcription"/>
    <property type="evidence" value="ECO:0007669"/>
    <property type="project" value="InterPro"/>
</dbReference>
<dbReference type="NCBIfam" id="TIGR00254">
    <property type="entry name" value="GGDEF"/>
    <property type="match status" value="1"/>
</dbReference>
<dbReference type="FunFam" id="3.30.70.270:FF:000001">
    <property type="entry name" value="Diguanylate cyclase domain protein"/>
    <property type="match status" value="1"/>
</dbReference>
<feature type="chain" id="PRO_5005672447" evidence="2">
    <location>
        <begin position="32"/>
        <end position="1302"/>
    </location>
</feature>
<reference evidence="6 7" key="1">
    <citation type="submission" date="2010-08" db="EMBL/GenBank/DDBJ databases">
        <title>Complete sequence of Gallionella capsiferriformans ES-2.</title>
        <authorList>
            <consortium name="US DOE Joint Genome Institute"/>
            <person name="Lucas S."/>
            <person name="Copeland A."/>
            <person name="Lapidus A."/>
            <person name="Cheng J.-F."/>
            <person name="Bruce D."/>
            <person name="Goodwin L."/>
            <person name="Pitluck S."/>
            <person name="Chertkov O."/>
            <person name="Davenport K.W."/>
            <person name="Detter J.C."/>
            <person name="Han C."/>
            <person name="Tapia R."/>
            <person name="Land M."/>
            <person name="Hauser L."/>
            <person name="Chang Y.-J."/>
            <person name="Jeffries C."/>
            <person name="Kyrpides N."/>
            <person name="Ivanova N."/>
            <person name="Mikhailova N."/>
            <person name="Shelobolina E.S."/>
            <person name="Picardal F."/>
            <person name="Roden E."/>
            <person name="Emerson D."/>
            <person name="Woyke T."/>
        </authorList>
    </citation>
    <scope>NUCLEOTIDE SEQUENCE [LARGE SCALE GENOMIC DNA]</scope>
    <source>
        <strain evidence="6 7">ES-2</strain>
    </source>
</reference>
<dbReference type="CDD" id="cd01007">
    <property type="entry name" value="PBP2_BvgS_HisK_like"/>
    <property type="match status" value="1"/>
</dbReference>
<dbReference type="Gene3D" id="3.30.70.270">
    <property type="match status" value="1"/>
</dbReference>
<dbReference type="SUPFAM" id="SSF53850">
    <property type="entry name" value="Periplasmic binding protein-like II"/>
    <property type="match status" value="2"/>
</dbReference>
<dbReference type="HOGENOM" id="CLU_000445_86_2_4"/>
<evidence type="ECO:0000256" key="1">
    <source>
        <dbReference type="SAM" id="Coils"/>
    </source>
</evidence>
<dbReference type="InterPro" id="IPR000160">
    <property type="entry name" value="GGDEF_dom"/>
</dbReference>
<dbReference type="eggNOG" id="COG3290">
    <property type="taxonomic scope" value="Bacteria"/>
</dbReference>
<dbReference type="KEGG" id="gca:Galf_1869"/>
<dbReference type="CDD" id="cd00130">
    <property type="entry name" value="PAS"/>
    <property type="match status" value="4"/>
</dbReference>
<dbReference type="PROSITE" id="PS50112">
    <property type="entry name" value="PAS"/>
    <property type="match status" value="4"/>
</dbReference>
<dbReference type="PANTHER" id="PTHR44757:SF2">
    <property type="entry name" value="BIOFILM ARCHITECTURE MAINTENANCE PROTEIN MBAA"/>
    <property type="match status" value="1"/>
</dbReference>
<dbReference type="eggNOG" id="COG0715">
    <property type="taxonomic scope" value="Bacteria"/>
</dbReference>
<dbReference type="NCBIfam" id="TIGR00229">
    <property type="entry name" value="sensory_box"/>
    <property type="match status" value="4"/>
</dbReference>